<comment type="catalytic activity">
    <reaction evidence="7">
        <text>a 2'-deoxycytidine in DNA + S-adenosyl-L-methionine = a 5-methyl-2'-deoxycytidine in DNA + S-adenosyl-L-homocysteine + H(+)</text>
        <dbReference type="Rhea" id="RHEA:13681"/>
        <dbReference type="Rhea" id="RHEA-COMP:11369"/>
        <dbReference type="Rhea" id="RHEA-COMP:11370"/>
        <dbReference type="ChEBI" id="CHEBI:15378"/>
        <dbReference type="ChEBI" id="CHEBI:57856"/>
        <dbReference type="ChEBI" id="CHEBI:59789"/>
        <dbReference type="ChEBI" id="CHEBI:85452"/>
        <dbReference type="ChEBI" id="CHEBI:85454"/>
        <dbReference type="EC" id="2.1.1.37"/>
    </reaction>
</comment>
<dbReference type="PROSITE" id="PS00094">
    <property type="entry name" value="C5_MTASE_1"/>
    <property type="match status" value="1"/>
</dbReference>
<dbReference type="EMBL" id="LVLH01000014">
    <property type="protein sequence ID" value="OAB49165.1"/>
    <property type="molecule type" value="Genomic_DNA"/>
</dbReference>
<comment type="caution">
    <text evidence="8">The sequence shown here is derived from an EMBL/GenBank/DDBJ whole genome shotgun (WGS) entry which is preliminary data.</text>
</comment>
<dbReference type="Gene3D" id="3.90.120.10">
    <property type="entry name" value="DNA Methylase, subunit A, domain 2"/>
    <property type="match status" value="1"/>
</dbReference>
<evidence type="ECO:0000313" key="9">
    <source>
        <dbReference type="Proteomes" id="UP000076983"/>
    </source>
</evidence>
<dbReference type="REBASE" id="159032">
    <property type="entry name" value="M.MgaIPTORF330P"/>
</dbReference>
<evidence type="ECO:0000256" key="5">
    <source>
        <dbReference type="PROSITE-ProRule" id="PRU01016"/>
    </source>
</evidence>
<dbReference type="PANTHER" id="PTHR46098:SF1">
    <property type="entry name" value="TRNA (CYTOSINE(38)-C(5))-METHYLTRANSFERASE"/>
    <property type="match status" value="1"/>
</dbReference>
<evidence type="ECO:0000256" key="2">
    <source>
        <dbReference type="ARBA" id="ARBA00022679"/>
    </source>
</evidence>
<evidence type="ECO:0000256" key="4">
    <source>
        <dbReference type="ARBA" id="ARBA00022747"/>
    </source>
</evidence>
<gene>
    <name evidence="8" type="ORF">MGALLINA_00330</name>
</gene>
<dbReference type="Gene3D" id="3.40.50.150">
    <property type="entry name" value="Vaccinia Virus protein VP39"/>
    <property type="match status" value="1"/>
</dbReference>
<name>A0A168RPD1_9BACT</name>
<sequence>MKKFKFIDLFAGIGGFHQALSQLNGQCVFASEIDKFAINTYMENYKLDADNDITKVNINNIPKYDVLCAGFPCQAFSKAGKRMGFADKTKGTLFFEIAKILEKTKPKFIILENVRNLISHDNGNTIKIIKEVLDELNYNIKVVIMSPHQIGIPQLRERVYILGVRKEIYNELLNIEIPKVNKSLINNYDFNILDSSFVNDDYKISKHEEMVLNCWDEFYNGIKEKVLGFPIWVSEFTSNSSLDNLPKWKANFCLKNRNLYLNNKTFIDKWLKKWNYLQNFNNTEKKFEWQAGEHITSLWDGFIQFRPSGIRVKRPNLFPTLVAMVQIPIIGKYKRYLSPREVARLQSFPDSFIPNANKYQAYKQFGNAVNVKCIKFLAEQLLKYDKKE</sequence>
<dbReference type="PANTHER" id="PTHR46098">
    <property type="entry name" value="TRNA (CYTOSINE(38)-C(5))-METHYLTRANSFERASE"/>
    <property type="match status" value="1"/>
</dbReference>
<dbReference type="InterPro" id="IPR018117">
    <property type="entry name" value="C5_DNA_meth_AS"/>
</dbReference>
<accession>A0A168RPD1</accession>
<dbReference type="RefSeq" id="WP_063625802.1">
    <property type="nucleotide sequence ID" value="NZ_LVLH01000014.1"/>
</dbReference>
<keyword evidence="1 5" id="KW-0489">Methyltransferase</keyword>
<dbReference type="PATRIC" id="fig|29557.3.peg.25"/>
<evidence type="ECO:0000256" key="7">
    <source>
        <dbReference type="RuleBase" id="RU000417"/>
    </source>
</evidence>
<dbReference type="GO" id="GO:0009307">
    <property type="term" value="P:DNA restriction-modification system"/>
    <property type="evidence" value="ECO:0007669"/>
    <property type="project" value="UniProtKB-KW"/>
</dbReference>
<dbReference type="PROSITE" id="PS51679">
    <property type="entry name" value="SAM_MT_C5"/>
    <property type="match status" value="1"/>
</dbReference>
<evidence type="ECO:0000256" key="1">
    <source>
        <dbReference type="ARBA" id="ARBA00022603"/>
    </source>
</evidence>
<dbReference type="STRING" id="29557.MGALLINA_00330"/>
<dbReference type="InterPro" id="IPR050750">
    <property type="entry name" value="C5-MTase"/>
</dbReference>
<evidence type="ECO:0000256" key="6">
    <source>
        <dbReference type="RuleBase" id="RU000416"/>
    </source>
</evidence>
<dbReference type="Pfam" id="PF00145">
    <property type="entry name" value="DNA_methylase"/>
    <property type="match status" value="1"/>
</dbReference>
<dbReference type="EC" id="2.1.1.37" evidence="7"/>
<dbReference type="PRINTS" id="PR00105">
    <property type="entry name" value="C5METTRFRASE"/>
</dbReference>
<reference evidence="8 9" key="1">
    <citation type="submission" date="2016-03" db="EMBL/GenBank/DDBJ databases">
        <title>Genome sequence of Mycoplasma gallinarum strain Mgn_IPT.</title>
        <authorList>
            <person name="Yacoub E."/>
            <person name="Sirand-Pugnet P."/>
            <person name="Barre A."/>
            <person name="Maurier F."/>
            <person name="Blanchard A."/>
            <person name="Ben Abdelmoumen B.M."/>
        </authorList>
    </citation>
    <scope>NUCLEOTIDE SEQUENCE [LARGE SCALE GENOMIC DNA]</scope>
    <source>
        <strain evidence="8 9">Mgn_IPT</strain>
    </source>
</reference>
<dbReference type="NCBIfam" id="TIGR00675">
    <property type="entry name" value="dcm"/>
    <property type="match status" value="1"/>
</dbReference>
<feature type="active site" evidence="5">
    <location>
        <position position="73"/>
    </location>
</feature>
<keyword evidence="2 5" id="KW-0808">Transferase</keyword>
<dbReference type="SUPFAM" id="SSF53335">
    <property type="entry name" value="S-adenosyl-L-methionine-dependent methyltransferases"/>
    <property type="match status" value="1"/>
</dbReference>
<dbReference type="InterPro" id="IPR029063">
    <property type="entry name" value="SAM-dependent_MTases_sf"/>
</dbReference>
<dbReference type="GO" id="GO:0032259">
    <property type="term" value="P:methylation"/>
    <property type="evidence" value="ECO:0007669"/>
    <property type="project" value="UniProtKB-KW"/>
</dbReference>
<dbReference type="Proteomes" id="UP000076983">
    <property type="component" value="Unassembled WGS sequence"/>
</dbReference>
<keyword evidence="9" id="KW-1185">Reference proteome</keyword>
<protein>
    <recommendedName>
        <fullName evidence="7">Cytosine-specific methyltransferase</fullName>
        <ecNumber evidence="7">2.1.1.37</ecNumber>
    </recommendedName>
</protein>
<evidence type="ECO:0000256" key="3">
    <source>
        <dbReference type="ARBA" id="ARBA00022691"/>
    </source>
</evidence>
<dbReference type="InterPro" id="IPR001525">
    <property type="entry name" value="C5_MeTfrase"/>
</dbReference>
<keyword evidence="4" id="KW-0680">Restriction system</keyword>
<proteinExistence type="inferred from homology"/>
<dbReference type="AlphaFoldDB" id="A0A168RPD1"/>
<dbReference type="CDD" id="cd00315">
    <property type="entry name" value="Cyt_C5_DNA_methylase"/>
    <property type="match status" value="1"/>
</dbReference>
<keyword evidence="3 5" id="KW-0949">S-adenosyl-L-methionine</keyword>
<dbReference type="GO" id="GO:0003886">
    <property type="term" value="F:DNA (cytosine-5-)-methyltransferase activity"/>
    <property type="evidence" value="ECO:0007669"/>
    <property type="project" value="UniProtKB-EC"/>
</dbReference>
<evidence type="ECO:0000313" key="8">
    <source>
        <dbReference type="EMBL" id="OAB49165.1"/>
    </source>
</evidence>
<organism evidence="8 9">
    <name type="scientific">Mycoplasmopsis gallinarum</name>
    <dbReference type="NCBI Taxonomy" id="29557"/>
    <lineage>
        <taxon>Bacteria</taxon>
        <taxon>Bacillati</taxon>
        <taxon>Mycoplasmatota</taxon>
        <taxon>Mycoplasmoidales</taxon>
        <taxon>Metamycoplasmataceae</taxon>
        <taxon>Mycoplasmopsis</taxon>
    </lineage>
</organism>
<comment type="similarity">
    <text evidence="5 6">Belongs to the class I-like SAM-binding methyltransferase superfamily. C5-methyltransferase family.</text>
</comment>